<dbReference type="InterPro" id="IPR000428">
    <property type="entry name" value="Cu-bd"/>
</dbReference>
<name>A0A3D8IRF4_9HELI</name>
<keyword evidence="5" id="KW-1185">Reference proteome</keyword>
<sequence length="65" mass="7127">MEITLSVNGMKCQGCVDKLEKFVGELEGIERIQVDLPAKSVKVEFNAPATKEQICEAILDAGFEL</sequence>
<dbReference type="InterPro" id="IPR017969">
    <property type="entry name" value="Heavy-metal-associated_CS"/>
</dbReference>
<evidence type="ECO:0000256" key="2">
    <source>
        <dbReference type="ARBA" id="ARBA00023008"/>
    </source>
</evidence>
<evidence type="ECO:0000256" key="1">
    <source>
        <dbReference type="ARBA" id="ARBA00022723"/>
    </source>
</evidence>
<dbReference type="PROSITE" id="PS01047">
    <property type="entry name" value="HMA_1"/>
    <property type="match status" value="1"/>
</dbReference>
<dbReference type="CDD" id="cd00371">
    <property type="entry name" value="HMA"/>
    <property type="match status" value="1"/>
</dbReference>
<dbReference type="SUPFAM" id="SSF55008">
    <property type="entry name" value="HMA, heavy metal-associated domain"/>
    <property type="match status" value="1"/>
</dbReference>
<dbReference type="NCBIfam" id="TIGR00003">
    <property type="entry name" value="copper ion binding protein"/>
    <property type="match status" value="1"/>
</dbReference>
<dbReference type="GO" id="GO:0005507">
    <property type="term" value="F:copper ion binding"/>
    <property type="evidence" value="ECO:0007669"/>
    <property type="project" value="InterPro"/>
</dbReference>
<dbReference type="GO" id="GO:0006825">
    <property type="term" value="P:copper ion transport"/>
    <property type="evidence" value="ECO:0007669"/>
    <property type="project" value="InterPro"/>
</dbReference>
<dbReference type="PROSITE" id="PS50846">
    <property type="entry name" value="HMA_2"/>
    <property type="match status" value="1"/>
</dbReference>
<protein>
    <recommendedName>
        <fullName evidence="3">HMA domain-containing protein</fullName>
    </recommendedName>
</protein>
<accession>A0A3D8IRF4</accession>
<dbReference type="FunFam" id="3.30.70.100:FF:000001">
    <property type="entry name" value="ATPase copper transporting beta"/>
    <property type="match status" value="1"/>
</dbReference>
<dbReference type="EMBL" id="NXLT01000002">
    <property type="protein sequence ID" value="RDU67792.1"/>
    <property type="molecule type" value="Genomic_DNA"/>
</dbReference>
<reference evidence="4 5" key="1">
    <citation type="submission" date="2018-04" db="EMBL/GenBank/DDBJ databases">
        <title>Novel Campyloabacter and Helicobacter Species and Strains.</title>
        <authorList>
            <person name="Mannion A.J."/>
            <person name="Shen Z."/>
            <person name="Fox J.G."/>
        </authorList>
    </citation>
    <scope>NUCLEOTIDE SEQUENCE [LARGE SCALE GENOMIC DNA]</scope>
    <source>
        <strain evidence="4 5">MIT 12-6600</strain>
    </source>
</reference>
<dbReference type="Gene3D" id="3.30.70.100">
    <property type="match status" value="1"/>
</dbReference>
<evidence type="ECO:0000313" key="5">
    <source>
        <dbReference type="Proteomes" id="UP000256514"/>
    </source>
</evidence>
<feature type="domain" description="HMA" evidence="3">
    <location>
        <begin position="1"/>
        <end position="65"/>
    </location>
</feature>
<dbReference type="Pfam" id="PF00403">
    <property type="entry name" value="HMA"/>
    <property type="match status" value="1"/>
</dbReference>
<dbReference type="PRINTS" id="PR00944">
    <property type="entry name" value="CUEXPORT"/>
</dbReference>
<keyword evidence="1" id="KW-0479">Metal-binding</keyword>
<comment type="caution">
    <text evidence="4">The sequence shown here is derived from an EMBL/GenBank/DDBJ whole genome shotgun (WGS) entry which is preliminary data.</text>
</comment>
<proteinExistence type="predicted"/>
<dbReference type="Proteomes" id="UP000256514">
    <property type="component" value="Unassembled WGS sequence"/>
</dbReference>
<keyword evidence="2" id="KW-0186">Copper</keyword>
<dbReference type="InterPro" id="IPR006121">
    <property type="entry name" value="HMA_dom"/>
</dbReference>
<dbReference type="RefSeq" id="WP_095627065.1">
    <property type="nucleotide sequence ID" value="NZ_FZPO01000008.1"/>
</dbReference>
<dbReference type="OrthoDB" id="9801832at2"/>
<gene>
    <name evidence="4" type="ORF">CQA54_02360</name>
</gene>
<evidence type="ECO:0000259" key="3">
    <source>
        <dbReference type="PROSITE" id="PS50846"/>
    </source>
</evidence>
<dbReference type="InterPro" id="IPR006122">
    <property type="entry name" value="HMA_Cu_ion-bd"/>
</dbReference>
<organism evidence="4 5">
    <name type="scientific">Helicobacter equorum</name>
    <dbReference type="NCBI Taxonomy" id="361872"/>
    <lineage>
        <taxon>Bacteria</taxon>
        <taxon>Pseudomonadati</taxon>
        <taxon>Campylobacterota</taxon>
        <taxon>Epsilonproteobacteria</taxon>
        <taxon>Campylobacterales</taxon>
        <taxon>Helicobacteraceae</taxon>
        <taxon>Helicobacter</taxon>
    </lineage>
</organism>
<evidence type="ECO:0000313" key="4">
    <source>
        <dbReference type="EMBL" id="RDU67792.1"/>
    </source>
</evidence>
<dbReference type="InterPro" id="IPR036163">
    <property type="entry name" value="HMA_dom_sf"/>
</dbReference>
<dbReference type="AlphaFoldDB" id="A0A3D8IRF4"/>